<evidence type="ECO:0000256" key="6">
    <source>
        <dbReference type="ARBA" id="ARBA00023212"/>
    </source>
</evidence>
<feature type="compositionally biased region" description="Basic and acidic residues" evidence="10">
    <location>
        <begin position="270"/>
        <end position="285"/>
    </location>
</feature>
<comment type="caution">
    <text evidence="11">The sequence shown here is derived from an EMBL/GenBank/DDBJ whole genome shotgun (WGS) entry which is preliminary data.</text>
</comment>
<comment type="subcellular location">
    <subcellularLocation>
        <location evidence="1">Cytoplasm</location>
        <location evidence="1">Cytoskeleton</location>
    </subcellularLocation>
</comment>
<organism evidence="11 12">
    <name type="scientific">Balaenoptera physalus</name>
    <name type="common">Fin whale</name>
    <name type="synonym">Balaena physalus</name>
    <dbReference type="NCBI Taxonomy" id="9770"/>
    <lineage>
        <taxon>Eukaryota</taxon>
        <taxon>Metazoa</taxon>
        <taxon>Chordata</taxon>
        <taxon>Craniata</taxon>
        <taxon>Vertebrata</taxon>
        <taxon>Euteleostomi</taxon>
        <taxon>Mammalia</taxon>
        <taxon>Eutheria</taxon>
        <taxon>Laurasiatheria</taxon>
        <taxon>Artiodactyla</taxon>
        <taxon>Whippomorpha</taxon>
        <taxon>Cetacea</taxon>
        <taxon>Mysticeti</taxon>
        <taxon>Balaenopteridae</taxon>
        <taxon>Balaenoptera</taxon>
    </lineage>
</organism>
<evidence type="ECO:0000256" key="10">
    <source>
        <dbReference type="SAM" id="MobiDB-lite"/>
    </source>
</evidence>
<dbReference type="GO" id="GO:0008360">
    <property type="term" value="P:regulation of cell shape"/>
    <property type="evidence" value="ECO:0007669"/>
    <property type="project" value="InterPro"/>
</dbReference>
<dbReference type="Proteomes" id="UP000437017">
    <property type="component" value="Unassembled WGS sequence"/>
</dbReference>
<dbReference type="GO" id="GO:0043025">
    <property type="term" value="C:neuronal cell body"/>
    <property type="evidence" value="ECO:0007669"/>
    <property type="project" value="TreeGrafter"/>
</dbReference>
<dbReference type="GO" id="GO:0001763">
    <property type="term" value="P:morphogenesis of a branching structure"/>
    <property type="evidence" value="ECO:0007669"/>
    <property type="project" value="TreeGrafter"/>
</dbReference>
<dbReference type="InterPro" id="IPR008954">
    <property type="entry name" value="Moesin_tail_sf"/>
</dbReference>
<evidence type="ECO:0000313" key="11">
    <source>
        <dbReference type="EMBL" id="KAB0391529.1"/>
    </source>
</evidence>
<keyword evidence="6" id="KW-0206">Cytoskeleton</keyword>
<comment type="function">
    <text evidence="7">Plays a role in cytoskeletal rearrangements during the late wrapping and/or compaction phases of myelinogenesis as well as in maintenance and stability of myelin sheath in the adult. May play an important role in late-stage oligodendroglia maturation, myelin/Ranvier node formation during CNS development, and in the maintenance and plasticity of related structures in the mature CNS.</text>
</comment>
<accession>A0A643BU43</accession>
<evidence type="ECO:0000313" key="12">
    <source>
        <dbReference type="Proteomes" id="UP000437017"/>
    </source>
</evidence>
<name>A0A643BU43_BALPH</name>
<keyword evidence="5" id="KW-0009">Actin-binding</keyword>
<dbReference type="GO" id="GO:0051015">
    <property type="term" value="F:actin filament binding"/>
    <property type="evidence" value="ECO:0007669"/>
    <property type="project" value="InterPro"/>
</dbReference>
<dbReference type="GO" id="GO:0031344">
    <property type="term" value="P:regulation of cell projection organization"/>
    <property type="evidence" value="ECO:0007669"/>
    <property type="project" value="TreeGrafter"/>
</dbReference>
<evidence type="ECO:0000256" key="8">
    <source>
        <dbReference type="ARBA" id="ARBA00026168"/>
    </source>
</evidence>
<protein>
    <recommendedName>
        <fullName evidence="8">Ermin</fullName>
    </recommendedName>
    <alternativeName>
        <fullName evidence="9">Juxtanodin</fullName>
    </alternativeName>
</protein>
<reference evidence="11 12" key="1">
    <citation type="journal article" date="2019" name="PLoS ONE">
        <title>Genomic analyses reveal an absence of contemporary introgressive admixture between fin whales and blue whales, despite known hybrids.</title>
        <authorList>
            <person name="Westbury M.V."/>
            <person name="Petersen B."/>
            <person name="Lorenzen E.D."/>
        </authorList>
    </citation>
    <scope>NUCLEOTIDE SEQUENCE [LARGE SCALE GENOMIC DNA]</scope>
    <source>
        <strain evidence="11">FinWhale-01</strain>
    </source>
</reference>
<comment type="subunit">
    <text evidence="2">Binds actin.</text>
</comment>
<keyword evidence="4" id="KW-0597">Phosphoprotein</keyword>
<feature type="region of interest" description="Disordered" evidence="10">
    <location>
        <begin position="270"/>
        <end position="316"/>
    </location>
</feature>
<evidence type="ECO:0000256" key="9">
    <source>
        <dbReference type="ARBA" id="ARBA00031224"/>
    </source>
</evidence>
<dbReference type="PANTHER" id="PTHR47137:SF1">
    <property type="entry name" value="ERMIN"/>
    <property type="match status" value="1"/>
</dbReference>
<feature type="region of interest" description="Disordered" evidence="10">
    <location>
        <begin position="179"/>
        <end position="219"/>
    </location>
</feature>
<keyword evidence="12" id="KW-1185">Reference proteome</keyword>
<dbReference type="GO" id="GO:0070062">
    <property type="term" value="C:extracellular exosome"/>
    <property type="evidence" value="ECO:0007669"/>
    <property type="project" value="TreeGrafter"/>
</dbReference>
<dbReference type="GO" id="GO:0033270">
    <property type="term" value="C:paranode region of axon"/>
    <property type="evidence" value="ECO:0007669"/>
    <property type="project" value="TreeGrafter"/>
</dbReference>
<dbReference type="InterPro" id="IPR045346">
    <property type="entry name" value="Ermin"/>
</dbReference>
<evidence type="ECO:0000256" key="2">
    <source>
        <dbReference type="ARBA" id="ARBA00011216"/>
    </source>
</evidence>
<evidence type="ECO:0000256" key="5">
    <source>
        <dbReference type="ARBA" id="ARBA00023203"/>
    </source>
</evidence>
<feature type="compositionally biased region" description="Low complexity" evidence="10">
    <location>
        <begin position="290"/>
        <end position="303"/>
    </location>
</feature>
<sequence length="349" mass="40232">MLLMRSRRHDFLEFDKTATVEVISGKEACYYALKEIIWVLRVRAGFEGKRTYQGSSPKLSPSRTQLYIMTDVPVTFSQVECNGDTPPENSQQKITKITEEASDMDGTPPYCRVESSLEEEPTEGNQEKSAKLQENILLNSSMDEKILKENPEENLYIVHKAITDLSLQETSVDEMTFREGHQWEKIPSSSSNQELSRQKERIAQQPLGEREDEDLKNKTQHQAMEIEWLGFRKPSQVDVLHSKQEVWDEEINNDDDDDCKDDEDEVRVIEFKKKNEEGSQLKEEGDASEDSPLSSPSSQPVTPDEQSTFGKKGDISRNAYSRYNTISYRKIRKGNTKQRIDEFESMMHL</sequence>
<gene>
    <name evidence="11" type="ORF">E2I00_001817</name>
</gene>
<dbReference type="AlphaFoldDB" id="A0A643BU43"/>
<dbReference type="EMBL" id="SGJD01004468">
    <property type="protein sequence ID" value="KAB0391529.1"/>
    <property type="molecule type" value="Genomic_DNA"/>
</dbReference>
<evidence type="ECO:0000256" key="7">
    <source>
        <dbReference type="ARBA" id="ARBA00025213"/>
    </source>
</evidence>
<evidence type="ECO:0000256" key="3">
    <source>
        <dbReference type="ARBA" id="ARBA00022490"/>
    </source>
</evidence>
<evidence type="ECO:0000256" key="1">
    <source>
        <dbReference type="ARBA" id="ARBA00004245"/>
    </source>
</evidence>
<dbReference type="GO" id="GO:0007015">
    <property type="term" value="P:actin filament organization"/>
    <property type="evidence" value="ECO:0007669"/>
    <property type="project" value="InterPro"/>
</dbReference>
<dbReference type="OrthoDB" id="9947518at2759"/>
<evidence type="ECO:0000256" key="4">
    <source>
        <dbReference type="ARBA" id="ARBA00022553"/>
    </source>
</evidence>
<dbReference type="SUPFAM" id="SSF48678">
    <property type="entry name" value="Moesin tail domain"/>
    <property type="match status" value="1"/>
</dbReference>
<dbReference type="GO" id="GO:0005856">
    <property type="term" value="C:cytoskeleton"/>
    <property type="evidence" value="ECO:0007669"/>
    <property type="project" value="UniProtKB-SubCell"/>
</dbReference>
<dbReference type="Pfam" id="PF20491">
    <property type="entry name" value="Ermin"/>
    <property type="match status" value="1"/>
</dbReference>
<keyword evidence="3" id="KW-0963">Cytoplasm</keyword>
<dbReference type="GO" id="GO:0033269">
    <property type="term" value="C:internode region of axon"/>
    <property type="evidence" value="ECO:0007669"/>
    <property type="project" value="TreeGrafter"/>
</dbReference>
<dbReference type="PANTHER" id="PTHR47137">
    <property type="entry name" value="ERMIN"/>
    <property type="match status" value="1"/>
</dbReference>
<dbReference type="GO" id="GO:0043209">
    <property type="term" value="C:myelin sheath"/>
    <property type="evidence" value="ECO:0007669"/>
    <property type="project" value="TreeGrafter"/>
</dbReference>
<proteinExistence type="predicted"/>
<dbReference type="GO" id="GO:0030175">
    <property type="term" value="C:filopodium"/>
    <property type="evidence" value="ECO:0007669"/>
    <property type="project" value="TreeGrafter"/>
</dbReference>
<dbReference type="Gene3D" id="6.10.360.10">
    <property type="match status" value="1"/>
</dbReference>
<dbReference type="GO" id="GO:0005938">
    <property type="term" value="C:cell cortex"/>
    <property type="evidence" value="ECO:0007669"/>
    <property type="project" value="TreeGrafter"/>
</dbReference>